<dbReference type="RefSeq" id="WP_344280910.1">
    <property type="nucleotide sequence ID" value="NZ_BAAAKV010000050.1"/>
</dbReference>
<proteinExistence type="predicted"/>
<dbReference type="Gene3D" id="2.30.110.10">
    <property type="entry name" value="Electron Transport, Fmn-binding Protein, Chain A"/>
    <property type="match status" value="1"/>
</dbReference>
<evidence type="ECO:0000259" key="2">
    <source>
        <dbReference type="SMART" id="SM00903"/>
    </source>
</evidence>
<dbReference type="InterPro" id="IPR002563">
    <property type="entry name" value="Flavin_Rdtase-like_dom"/>
</dbReference>
<dbReference type="PANTHER" id="PTHR30466">
    <property type="entry name" value="FLAVIN REDUCTASE"/>
    <property type="match status" value="1"/>
</dbReference>
<reference evidence="3 4" key="1">
    <citation type="journal article" date="2019" name="Int. J. Syst. Evol. Microbiol.">
        <title>The Global Catalogue of Microorganisms (GCM) 10K type strain sequencing project: providing services to taxonomists for standard genome sequencing and annotation.</title>
        <authorList>
            <consortium name="The Broad Institute Genomics Platform"/>
            <consortium name="The Broad Institute Genome Sequencing Center for Infectious Disease"/>
            <person name="Wu L."/>
            <person name="Ma J."/>
        </authorList>
    </citation>
    <scope>NUCLEOTIDE SEQUENCE [LARGE SCALE GENOMIC DNA]</scope>
    <source>
        <strain evidence="3 4">JCM 12696</strain>
    </source>
</reference>
<dbReference type="Proteomes" id="UP001501371">
    <property type="component" value="Unassembled WGS sequence"/>
</dbReference>
<gene>
    <name evidence="3" type="ORF">GCM10009654_49910</name>
</gene>
<dbReference type="InterPro" id="IPR012349">
    <property type="entry name" value="Split_barrel_FMN-bd"/>
</dbReference>
<evidence type="ECO:0000313" key="4">
    <source>
        <dbReference type="Proteomes" id="UP001501371"/>
    </source>
</evidence>
<sequence length="170" mass="18207">MTTVAPETFREFFGSIPTAVAVVTTTGRDGEPRGFTCNAFSAISPDPPLLLVCADRNSRTLPSLLLRRAFAVHLLADDGEEIARIFAGRSQDKFAGLDWLPGEAVRGVPILGSGVLAYAECTLLRAVEAGDHQLLIGRMEAARVLPRRPVLYQGGSFRAWDGLAGRGVQA</sequence>
<name>A0ABN1V3C6_9ACTN</name>
<dbReference type="SMART" id="SM00903">
    <property type="entry name" value="Flavin_Reduct"/>
    <property type="match status" value="1"/>
</dbReference>
<dbReference type="InterPro" id="IPR050268">
    <property type="entry name" value="NADH-dep_flavin_reductase"/>
</dbReference>
<dbReference type="EMBL" id="BAAAKV010000050">
    <property type="protein sequence ID" value="GAA1186361.1"/>
    <property type="molecule type" value="Genomic_DNA"/>
</dbReference>
<evidence type="ECO:0000256" key="1">
    <source>
        <dbReference type="ARBA" id="ARBA00023002"/>
    </source>
</evidence>
<dbReference type="Pfam" id="PF01613">
    <property type="entry name" value="Flavin_Reduct"/>
    <property type="match status" value="1"/>
</dbReference>
<protein>
    <recommendedName>
        <fullName evidence="2">Flavin reductase like domain-containing protein</fullName>
    </recommendedName>
</protein>
<keyword evidence="4" id="KW-1185">Reference proteome</keyword>
<dbReference type="SUPFAM" id="SSF50475">
    <property type="entry name" value="FMN-binding split barrel"/>
    <property type="match status" value="1"/>
</dbReference>
<organism evidence="3 4">
    <name type="scientific">Streptomyces hebeiensis</name>
    <dbReference type="NCBI Taxonomy" id="229486"/>
    <lineage>
        <taxon>Bacteria</taxon>
        <taxon>Bacillati</taxon>
        <taxon>Actinomycetota</taxon>
        <taxon>Actinomycetes</taxon>
        <taxon>Kitasatosporales</taxon>
        <taxon>Streptomycetaceae</taxon>
        <taxon>Streptomyces</taxon>
    </lineage>
</organism>
<keyword evidence="1" id="KW-0560">Oxidoreductase</keyword>
<dbReference type="PANTHER" id="PTHR30466:SF1">
    <property type="entry name" value="FMN REDUCTASE (NADH) RUTF"/>
    <property type="match status" value="1"/>
</dbReference>
<feature type="domain" description="Flavin reductase like" evidence="2">
    <location>
        <begin position="13"/>
        <end position="159"/>
    </location>
</feature>
<comment type="caution">
    <text evidence="3">The sequence shown here is derived from an EMBL/GenBank/DDBJ whole genome shotgun (WGS) entry which is preliminary data.</text>
</comment>
<accession>A0ABN1V3C6</accession>
<evidence type="ECO:0000313" key="3">
    <source>
        <dbReference type="EMBL" id="GAA1186361.1"/>
    </source>
</evidence>